<organism evidence="3 4">
    <name type="scientific">Wallemia mellicola</name>
    <dbReference type="NCBI Taxonomy" id="1708541"/>
    <lineage>
        <taxon>Eukaryota</taxon>
        <taxon>Fungi</taxon>
        <taxon>Dikarya</taxon>
        <taxon>Basidiomycota</taxon>
        <taxon>Wallemiomycotina</taxon>
        <taxon>Wallemiomycetes</taxon>
        <taxon>Wallemiales</taxon>
        <taxon>Wallemiaceae</taxon>
        <taxon>Wallemia</taxon>
    </lineage>
</organism>
<reference evidence="3 4" key="1">
    <citation type="submission" date="2019-03" db="EMBL/GenBank/DDBJ databases">
        <title>Sequencing 25 genomes of Wallemia mellicola.</title>
        <authorList>
            <person name="Gostincar C."/>
        </authorList>
    </citation>
    <scope>NUCLEOTIDE SEQUENCE [LARGE SCALE GENOMIC DNA]</scope>
    <source>
        <strain evidence="3 4">EXF-1277</strain>
    </source>
</reference>
<keyword evidence="2" id="KW-0472">Membrane</keyword>
<keyword evidence="2" id="KW-1133">Transmembrane helix</keyword>
<feature type="region of interest" description="Disordered" evidence="1">
    <location>
        <begin position="148"/>
        <end position="244"/>
    </location>
</feature>
<gene>
    <name evidence="3" type="ORF">E3Q03_00117</name>
</gene>
<name>A0AB74KJT6_9BASI</name>
<comment type="caution">
    <text evidence="3">The sequence shown here is derived from an EMBL/GenBank/DDBJ whole genome shotgun (WGS) entry which is preliminary data.</text>
</comment>
<evidence type="ECO:0000313" key="3">
    <source>
        <dbReference type="EMBL" id="TIC71995.1"/>
    </source>
</evidence>
<sequence>MIPTIKITCDDQATPKTTIPLSTKKPYLKGRGFVNNMPTQRRRTTPSLDEITRRILQNQQHQSQARRNITTEGKLMINKLGKRVAAFLHFVILFCRILYIELLDTLHSFTYIMNFLNSAFDSLFSALKGSNSDTKDADVIEISSSSSNSSIVADDDNNNQPNRKRSHSVISISSSDASTIGEEDNAIISPRDDTSETFDKTPGREERARQETVQHPTPRQSLLSNIATKRAQREKKRKVAPPKRPIFRKLSIQSYRRDLLSQHRKESNYEGRKRFKRRRQSTNFVIINRLPTTIPRLSIPFNIDDLWIEYGMRTYQRLKLESLHTNYPSPALSPHSRIVKRLPVILKRNV</sequence>
<feature type="compositionally biased region" description="Low complexity" evidence="1">
    <location>
        <begin position="168"/>
        <end position="180"/>
    </location>
</feature>
<protein>
    <submittedName>
        <fullName evidence="3">Uncharacterized protein</fullName>
    </submittedName>
</protein>
<keyword evidence="2" id="KW-0812">Transmembrane</keyword>
<evidence type="ECO:0000256" key="1">
    <source>
        <dbReference type="SAM" id="MobiDB-lite"/>
    </source>
</evidence>
<accession>A0AB74KJT6</accession>
<feature type="compositionally biased region" description="Basic and acidic residues" evidence="1">
    <location>
        <begin position="190"/>
        <end position="212"/>
    </location>
</feature>
<dbReference type="EMBL" id="SPRV01000001">
    <property type="protein sequence ID" value="TIC71995.1"/>
    <property type="molecule type" value="Genomic_DNA"/>
</dbReference>
<dbReference type="Proteomes" id="UP000305362">
    <property type="component" value="Unassembled WGS sequence"/>
</dbReference>
<feature type="compositionally biased region" description="Basic residues" evidence="1">
    <location>
        <begin position="230"/>
        <end position="244"/>
    </location>
</feature>
<evidence type="ECO:0000313" key="4">
    <source>
        <dbReference type="Proteomes" id="UP000305362"/>
    </source>
</evidence>
<evidence type="ECO:0000256" key="2">
    <source>
        <dbReference type="SAM" id="Phobius"/>
    </source>
</evidence>
<feature type="compositionally biased region" description="Polar residues" evidence="1">
    <location>
        <begin position="213"/>
        <end position="227"/>
    </location>
</feature>
<dbReference type="AlphaFoldDB" id="A0AB74KJT6"/>
<feature type="transmembrane region" description="Helical" evidence="2">
    <location>
        <begin position="84"/>
        <end position="102"/>
    </location>
</feature>
<proteinExistence type="predicted"/>